<evidence type="ECO:0000313" key="3">
    <source>
        <dbReference type="Proteomes" id="UP001141327"/>
    </source>
</evidence>
<feature type="compositionally biased region" description="Pro residues" evidence="1">
    <location>
        <begin position="359"/>
        <end position="369"/>
    </location>
</feature>
<gene>
    <name evidence="2" type="ORF">PAPYR_12408</name>
</gene>
<organism evidence="2 3">
    <name type="scientific">Paratrimastix pyriformis</name>
    <dbReference type="NCBI Taxonomy" id="342808"/>
    <lineage>
        <taxon>Eukaryota</taxon>
        <taxon>Metamonada</taxon>
        <taxon>Preaxostyla</taxon>
        <taxon>Paratrimastigidae</taxon>
        <taxon>Paratrimastix</taxon>
    </lineage>
</organism>
<dbReference type="EMBL" id="JAPMOS010000300">
    <property type="protein sequence ID" value="KAJ4453200.1"/>
    <property type="molecule type" value="Genomic_DNA"/>
</dbReference>
<feature type="compositionally biased region" description="Polar residues" evidence="1">
    <location>
        <begin position="260"/>
        <end position="273"/>
    </location>
</feature>
<reference evidence="2" key="1">
    <citation type="journal article" date="2022" name="bioRxiv">
        <title>Genomics of Preaxostyla Flagellates Illuminates Evolutionary Transitions and the Path Towards Mitochondrial Loss.</title>
        <authorList>
            <person name="Novak L.V.F."/>
            <person name="Treitli S.C."/>
            <person name="Pyrih J."/>
            <person name="Halakuc P."/>
            <person name="Pipaliya S.V."/>
            <person name="Vacek V."/>
            <person name="Brzon O."/>
            <person name="Soukal P."/>
            <person name="Eme L."/>
            <person name="Dacks J.B."/>
            <person name="Karnkowska A."/>
            <person name="Elias M."/>
            <person name="Hampl V."/>
        </authorList>
    </citation>
    <scope>NUCLEOTIDE SEQUENCE</scope>
    <source>
        <strain evidence="2">RCP-MX</strain>
    </source>
</reference>
<accession>A0ABQ8U7A3</accession>
<dbReference type="Proteomes" id="UP001141327">
    <property type="component" value="Unassembled WGS sequence"/>
</dbReference>
<comment type="caution">
    <text evidence="2">The sequence shown here is derived from an EMBL/GenBank/DDBJ whole genome shotgun (WGS) entry which is preliminary data.</text>
</comment>
<feature type="compositionally biased region" description="Low complexity" evidence="1">
    <location>
        <begin position="284"/>
        <end position="309"/>
    </location>
</feature>
<feature type="compositionally biased region" description="Polar residues" evidence="1">
    <location>
        <begin position="318"/>
        <end position="328"/>
    </location>
</feature>
<feature type="compositionally biased region" description="Pro residues" evidence="1">
    <location>
        <begin position="46"/>
        <end position="65"/>
    </location>
</feature>
<sequence length="564" mass="58261">MPKDEDKPRKLKTQKITAFFARKKPRIAAGRAEVAAVTTRAGSHVPLPPRPASKKSPPPSHPRSPPIRSQRPTVDPAALPPDVRANLSLLMIYERELRNALTPSSAGPPRRLDPGRALQITGPPVLQILRRAAPTPPGGIHWSCGQPPLAHPLLRDALLRQATLTRAMSTWPDIVFLGVLARDPVSITPALITPAIITPAITPAIITPAPTPLAPMSFNSVLGRAPGYQCVLVNPPWHLAPTQGAVLEPPRPGAAHSSPGIVTNSPATANTASRCAAGSAVRGPSSPAPLALRSLSTLGPAEAPAALEPPETPPPERSGSQDMANSPPDTHPDGGIGSSTPTTIPSPRIPLGSTAVMPPLSPPTPPRAAPPGSATRVTPPTPPQATSPHPVAATREFSLTLVEDDGENEDVTAMTAAPGVPSTMVMAMAPATSTTGTIPRDGTAAPGVPSTMAMAMAPTPTGTIPRDGTAAPEVPSTLVMAMAPATSTTGTIPRDMAAAPGVPSTMAPIMHHHPGPAPPYHPLPPPPTQPSRGFELTLDDSIVDLQGQGHRWQQYRGPVGIARC</sequence>
<feature type="region of interest" description="Disordered" evidence="1">
    <location>
        <begin position="29"/>
        <end position="80"/>
    </location>
</feature>
<evidence type="ECO:0000256" key="1">
    <source>
        <dbReference type="SAM" id="MobiDB-lite"/>
    </source>
</evidence>
<keyword evidence="3" id="KW-1185">Reference proteome</keyword>
<proteinExistence type="predicted"/>
<name>A0ABQ8U7A3_9EUKA</name>
<feature type="region of interest" description="Disordered" evidence="1">
    <location>
        <begin position="243"/>
        <end position="393"/>
    </location>
</feature>
<protein>
    <submittedName>
        <fullName evidence="2">Uncharacterized protein</fullName>
    </submittedName>
</protein>
<evidence type="ECO:0000313" key="2">
    <source>
        <dbReference type="EMBL" id="KAJ4453200.1"/>
    </source>
</evidence>